<reference evidence="2 3" key="1">
    <citation type="submission" date="2019-01" db="EMBL/GenBank/DDBJ databases">
        <title>Draft genome sequence of Dictyobacter sp. Uno17.</title>
        <authorList>
            <person name="Wang C.M."/>
            <person name="Zheng Y."/>
            <person name="Sakai Y."/>
            <person name="Abe K."/>
            <person name="Yokota A."/>
            <person name="Yabe S."/>
        </authorList>
    </citation>
    <scope>NUCLEOTIDE SEQUENCE [LARGE SCALE GENOMIC DNA]</scope>
    <source>
        <strain evidence="2 3">Uno17</strain>
    </source>
</reference>
<evidence type="ECO:0000259" key="1">
    <source>
        <dbReference type="Pfam" id="PF01526"/>
    </source>
</evidence>
<sequence>MRRAITRVVDYHHSLDLTSTFGPGATAMSDGICFEVATRSLHAQYHSRHFGPWRGVTLHHETELPIEEIMVDTAGFIELMHALYELQGFKLSRTFGIWPTTVSIPRHCYG</sequence>
<gene>
    <name evidence="2" type="ORF">KDI_27060</name>
</gene>
<name>A0A5A5TCG4_9CHLR</name>
<dbReference type="EMBL" id="BIXY01000037">
    <property type="protein sequence ID" value="GCF09142.1"/>
    <property type="molecule type" value="Genomic_DNA"/>
</dbReference>
<accession>A0A5A5TCG4</accession>
<dbReference type="AlphaFoldDB" id="A0A5A5TCG4"/>
<dbReference type="Pfam" id="PF01526">
    <property type="entry name" value="DDE_Tnp_Tn3"/>
    <property type="match status" value="1"/>
</dbReference>
<protein>
    <recommendedName>
        <fullName evidence="1">Tn3 transposase DDE domain-containing protein</fullName>
    </recommendedName>
</protein>
<comment type="caution">
    <text evidence="2">The sequence shown here is derived from an EMBL/GenBank/DDBJ whole genome shotgun (WGS) entry which is preliminary data.</text>
</comment>
<keyword evidence="3" id="KW-1185">Reference proteome</keyword>
<organism evidence="2 3">
    <name type="scientific">Dictyobacter arantiisoli</name>
    <dbReference type="NCBI Taxonomy" id="2014874"/>
    <lineage>
        <taxon>Bacteria</taxon>
        <taxon>Bacillati</taxon>
        <taxon>Chloroflexota</taxon>
        <taxon>Ktedonobacteria</taxon>
        <taxon>Ktedonobacterales</taxon>
        <taxon>Dictyobacteraceae</taxon>
        <taxon>Dictyobacter</taxon>
    </lineage>
</organism>
<dbReference type="GO" id="GO:0006313">
    <property type="term" value="P:DNA transposition"/>
    <property type="evidence" value="ECO:0007669"/>
    <property type="project" value="InterPro"/>
</dbReference>
<dbReference type="GO" id="GO:0004803">
    <property type="term" value="F:transposase activity"/>
    <property type="evidence" value="ECO:0007669"/>
    <property type="project" value="InterPro"/>
</dbReference>
<dbReference type="InterPro" id="IPR002513">
    <property type="entry name" value="Tn3_Tnp_DDE_dom"/>
</dbReference>
<feature type="domain" description="Tn3 transposase DDE" evidence="1">
    <location>
        <begin position="1"/>
        <end position="58"/>
    </location>
</feature>
<evidence type="ECO:0000313" key="2">
    <source>
        <dbReference type="EMBL" id="GCF09142.1"/>
    </source>
</evidence>
<dbReference type="Proteomes" id="UP000322530">
    <property type="component" value="Unassembled WGS sequence"/>
</dbReference>
<evidence type="ECO:0000313" key="3">
    <source>
        <dbReference type="Proteomes" id="UP000322530"/>
    </source>
</evidence>
<proteinExistence type="predicted"/>